<organism evidence="1">
    <name type="scientific">uncultured Eubacteriales bacterium</name>
    <dbReference type="NCBI Taxonomy" id="172733"/>
    <lineage>
        <taxon>Bacteria</taxon>
        <taxon>Bacillati</taxon>
        <taxon>Bacillota</taxon>
        <taxon>Clostridia</taxon>
        <taxon>Eubacteriales</taxon>
        <taxon>environmental samples</taxon>
    </lineage>
</organism>
<dbReference type="EMBL" id="FLUN01000001">
    <property type="protein sequence ID" value="SBW09062.1"/>
    <property type="molecule type" value="Genomic_DNA"/>
</dbReference>
<evidence type="ECO:0000313" key="1">
    <source>
        <dbReference type="EMBL" id="SBW09062.1"/>
    </source>
</evidence>
<sequence length="45" mass="4988">MIDIRVALKATAVVEMDVTLKLSQVGSNQLSPVRMSQLDIGFRKK</sequence>
<name>A0A212KBM2_9FIRM</name>
<reference evidence="1" key="1">
    <citation type="submission" date="2016-04" db="EMBL/GenBank/DDBJ databases">
        <authorList>
            <person name="Evans L.H."/>
            <person name="Alamgir A."/>
            <person name="Owens N."/>
            <person name="Weber N.D."/>
            <person name="Virtaneva K."/>
            <person name="Barbian K."/>
            <person name="Babar A."/>
            <person name="Rosenke K."/>
        </authorList>
    </citation>
    <scope>NUCLEOTIDE SEQUENCE</scope>
    <source>
        <strain evidence="1">86</strain>
    </source>
</reference>
<proteinExistence type="predicted"/>
<protein>
    <submittedName>
        <fullName evidence="1">Uncharacterized protein</fullName>
    </submittedName>
</protein>
<dbReference type="AlphaFoldDB" id="A0A212KBM2"/>
<accession>A0A212KBM2</accession>
<gene>
    <name evidence="1" type="ORF">KL86CLO1_12570</name>
</gene>